<keyword evidence="3" id="KW-1185">Reference proteome</keyword>
<proteinExistence type="predicted"/>
<name>A0A927J0P7_9MICO</name>
<feature type="region of interest" description="Disordered" evidence="1">
    <location>
        <begin position="1"/>
        <end position="43"/>
    </location>
</feature>
<evidence type="ECO:0000256" key="1">
    <source>
        <dbReference type="SAM" id="MobiDB-lite"/>
    </source>
</evidence>
<protein>
    <submittedName>
        <fullName evidence="2">Uncharacterized protein</fullName>
    </submittedName>
</protein>
<dbReference type="Proteomes" id="UP000610846">
    <property type="component" value="Unassembled WGS sequence"/>
</dbReference>
<evidence type="ECO:0000313" key="2">
    <source>
        <dbReference type="EMBL" id="MBD8079677.1"/>
    </source>
</evidence>
<reference evidence="2" key="1">
    <citation type="journal article" date="2018" name="Curr. Microbiol.">
        <title>Cellulosimicrobium arenosum sp. nov., Isolated from Marine Sediment Sand.</title>
        <authorList>
            <person name="Oh M."/>
            <person name="Kim J.H."/>
            <person name="Yoon J.H."/>
            <person name="Schumann P."/>
            <person name="Kim W."/>
        </authorList>
    </citation>
    <scope>NUCLEOTIDE SEQUENCE</scope>
    <source>
        <strain evidence="2">KCTC 49039</strain>
    </source>
</reference>
<dbReference type="AlphaFoldDB" id="A0A927J0P7"/>
<organism evidence="2 3">
    <name type="scientific">Cellulosimicrobium arenosum</name>
    <dbReference type="NCBI Taxonomy" id="2708133"/>
    <lineage>
        <taxon>Bacteria</taxon>
        <taxon>Bacillati</taxon>
        <taxon>Actinomycetota</taxon>
        <taxon>Actinomycetes</taxon>
        <taxon>Micrococcales</taxon>
        <taxon>Promicromonosporaceae</taxon>
        <taxon>Cellulosimicrobium</taxon>
    </lineage>
</organism>
<dbReference type="RefSeq" id="WP_191829250.1">
    <property type="nucleotide sequence ID" value="NZ_JACYHB010000008.1"/>
</dbReference>
<reference evidence="2" key="2">
    <citation type="submission" date="2020-09" db="EMBL/GenBank/DDBJ databases">
        <authorList>
            <person name="Yu Y."/>
        </authorList>
    </citation>
    <scope>NUCLEOTIDE SEQUENCE</scope>
    <source>
        <strain evidence="2">KCTC 49039</strain>
    </source>
</reference>
<gene>
    <name evidence="2" type="ORF">IF651_11475</name>
</gene>
<dbReference type="EMBL" id="JACYHB010000008">
    <property type="protein sequence ID" value="MBD8079677.1"/>
    <property type="molecule type" value="Genomic_DNA"/>
</dbReference>
<feature type="compositionally biased region" description="Basic and acidic residues" evidence="1">
    <location>
        <begin position="1"/>
        <end position="34"/>
    </location>
</feature>
<comment type="caution">
    <text evidence="2">The sequence shown here is derived from an EMBL/GenBank/DDBJ whole genome shotgun (WGS) entry which is preliminary data.</text>
</comment>
<sequence>MSEHEEKPRGRARRVAHETTLDPVRRPGRARHEAAGVLTSTDPVQRTLDASAVRGLQTGAGNSSVAQSLSPEAAVQRSVTTEELFAADQEVFDAVLETFPKHLTAVIGEPVSFVDVLDHAQDAPTLIGQVRFFLKYQEECRAAAKKLLAEGGNVVAERAAIEDRLIDAFGRWGRLPSDVVPRLASALSGRVALHSPDGLARARYAEWLAIPGVQVTKEKKLLVAMQSSQVVAFANRHIQPRKLNLRFGSVGMHDSMHEALHILSGAGWDKHVGLGDAQGWPATVEGATELMTRLLLQDLGIAKGGDYYLKEVNEALRLMKLAGIDVVQLVGYYFQDASVFRGVLRIKEDVQGGGGFISSAVLDYTGGSRKKKVGAHPKEATQ</sequence>
<evidence type="ECO:0000313" key="3">
    <source>
        <dbReference type="Proteomes" id="UP000610846"/>
    </source>
</evidence>
<accession>A0A927J0P7</accession>